<dbReference type="InterPro" id="IPR007696">
    <property type="entry name" value="DNA_mismatch_repair_MutS_core"/>
</dbReference>
<dbReference type="InterPro" id="IPR045076">
    <property type="entry name" value="MutS"/>
</dbReference>
<keyword evidence="12" id="KW-1185">Reference proteome</keyword>
<dbReference type="SMART" id="SM00533">
    <property type="entry name" value="MUTSd"/>
    <property type="match status" value="1"/>
</dbReference>
<dbReference type="InterPro" id="IPR008802">
    <property type="entry name" value="REF"/>
</dbReference>
<dbReference type="InterPro" id="IPR036187">
    <property type="entry name" value="DNA_mismatch_repair_MutS_sf"/>
</dbReference>
<dbReference type="PANTHER" id="PTHR48466:SF1">
    <property type="entry name" value="SMR DOMAIN-CONTAINING PROTEIN"/>
    <property type="match status" value="1"/>
</dbReference>
<dbReference type="InterPro" id="IPR027417">
    <property type="entry name" value="P-loop_NTPase"/>
</dbReference>
<evidence type="ECO:0000256" key="6">
    <source>
        <dbReference type="ARBA" id="ARBA00022884"/>
    </source>
</evidence>
<dbReference type="SUPFAM" id="SSF160443">
    <property type="entry name" value="SMR domain-like"/>
    <property type="match status" value="1"/>
</dbReference>
<dbReference type="Pfam" id="PF05755">
    <property type="entry name" value="REF"/>
    <property type="match status" value="1"/>
</dbReference>
<evidence type="ECO:0000256" key="4">
    <source>
        <dbReference type="ARBA" id="ARBA00022801"/>
    </source>
</evidence>
<evidence type="ECO:0000256" key="2">
    <source>
        <dbReference type="ARBA" id="ARBA00022730"/>
    </source>
</evidence>
<evidence type="ECO:0000256" key="8">
    <source>
        <dbReference type="SAM" id="Coils"/>
    </source>
</evidence>
<dbReference type="PROSITE" id="PS50828">
    <property type="entry name" value="SMR"/>
    <property type="match status" value="1"/>
</dbReference>
<dbReference type="InterPro" id="IPR000432">
    <property type="entry name" value="DNA_mismatch_repair_MutS_C"/>
</dbReference>
<feature type="region of interest" description="Disordered" evidence="9">
    <location>
        <begin position="1182"/>
        <end position="1228"/>
    </location>
</feature>
<name>A0AAQ3PIC6_VIGMU</name>
<dbReference type="Pfam" id="PF00488">
    <property type="entry name" value="MutS_V"/>
    <property type="match status" value="1"/>
</dbReference>
<dbReference type="Proteomes" id="UP001374535">
    <property type="component" value="Chromosome 1"/>
</dbReference>
<evidence type="ECO:0000256" key="9">
    <source>
        <dbReference type="SAM" id="MobiDB-lite"/>
    </source>
</evidence>
<dbReference type="FunFam" id="3.40.50.300:FF:001814">
    <property type="entry name" value="DNA mismatch repair protein MutS type 2"/>
    <property type="match status" value="1"/>
</dbReference>
<feature type="compositionally biased region" description="Basic and acidic residues" evidence="9">
    <location>
        <begin position="1183"/>
        <end position="1194"/>
    </location>
</feature>
<dbReference type="GO" id="GO:0045910">
    <property type="term" value="P:negative regulation of DNA recombination"/>
    <property type="evidence" value="ECO:0007669"/>
    <property type="project" value="InterPro"/>
</dbReference>
<dbReference type="PANTHER" id="PTHR48466">
    <property type="entry name" value="OS10G0509000 PROTEIN-RELATED"/>
    <property type="match status" value="1"/>
</dbReference>
<dbReference type="AlphaFoldDB" id="A0AAQ3PIC6"/>
<dbReference type="SUPFAM" id="SSF48334">
    <property type="entry name" value="DNA repair protein MutS, domain III"/>
    <property type="match status" value="1"/>
</dbReference>
<dbReference type="SUPFAM" id="SSF52540">
    <property type="entry name" value="P-loop containing nucleoside triphosphate hydrolases"/>
    <property type="match status" value="1"/>
</dbReference>
<comment type="similarity">
    <text evidence="1">Belongs to the REF/SRPP family.</text>
</comment>
<dbReference type="InterPro" id="IPR036063">
    <property type="entry name" value="Smr_dom_sf"/>
</dbReference>
<organism evidence="11 12">
    <name type="scientific">Vigna mungo</name>
    <name type="common">Black gram</name>
    <name type="synonym">Phaseolus mungo</name>
    <dbReference type="NCBI Taxonomy" id="3915"/>
    <lineage>
        <taxon>Eukaryota</taxon>
        <taxon>Viridiplantae</taxon>
        <taxon>Streptophyta</taxon>
        <taxon>Embryophyta</taxon>
        <taxon>Tracheophyta</taxon>
        <taxon>Spermatophyta</taxon>
        <taxon>Magnoliopsida</taxon>
        <taxon>eudicotyledons</taxon>
        <taxon>Gunneridae</taxon>
        <taxon>Pentapetalae</taxon>
        <taxon>rosids</taxon>
        <taxon>fabids</taxon>
        <taxon>Fabales</taxon>
        <taxon>Fabaceae</taxon>
        <taxon>Papilionoideae</taxon>
        <taxon>50 kb inversion clade</taxon>
        <taxon>NPAAA clade</taxon>
        <taxon>indigoferoid/millettioid clade</taxon>
        <taxon>Phaseoleae</taxon>
        <taxon>Vigna</taxon>
    </lineage>
</organism>
<sequence length="1228" mass="135629">MQLSSNVLVPLIKPPKSYFSFKLRSCSNPNSNSPESNSLQADTLKTLEWSSVCKQLSPFTSTSMGSAAALNARLPVGRTPCQSQKLLDQTSAARLLAQPLDFSGIHDLTEILRVATSGHLLTIRELCTVRRTLVAARELFDSLKRFASASNNPQSVLVWRLCNLPSLIMLEELRQLGFSGFLIFTLRYLPLLEILQNCNFQVDLESKIEFCIDCNLSTILDRASEDLEIIRSERKRNIEVLDSMLKEVSSQIFQAGGIDKPLITKRRSRMCVGIRASHKYLLPGGVVLNVSSSGATYFMEPKDAIDLNNLEVRLSSSEKAEESAILSMLSSEIANSESDINNLLDKILEIDLAFARAAYAQWMNGVCPIFKLDSFEGRDSNDEDNDILDQQEDDSLNVNIVGIQHPLLLESSLDIISDNLALRSGNSAKFGDGNGAMATTSHSISDFPVPVDFKIGCGTRVVVISGPNTGGKTASMKTLGLASLMSKAGMHLPAKNNPKLPWFDLILADIGDHQSLEQNLSTFSGHISRICKILEVATTQSLVLIDEIGGGTDPSEGVALSASILQYLKDRVNLAVVTTHYADLSSLKEKDTCFDNAAMEFSLETLQPTYRILWGCTGDSNALRIAQSIGFDRNIIDRAQNWVEKFKPEQQQERRGLLFQSLQEERNRLKAQAGKAASIHAEIMSVYNEIQGEAEDLDRREMELMAKETQQVQQELVDAKSQMETLMQKFEKQLKSSGRDKLNSLIKETESAIASIVKAHTPADHFNEADQTSYTPQIGEQVHVKGLGGKLATVVESLGDVETILVQYGKVKARVKKSNIVALPSNAKNAVTSSSVHQGRQSRRNAEYRVNVDIKSDSDISYGPVVRTSKNTVDLRGMRVEEASIHLEMAIDASRPYSVLFVIHGTGTGAVKERALEILQNHPRITNHEPESPMNYGCTIAYVKPVWSWNVVESVLEPNSLNPCMLENRCLRHGLLFRSARVDTVDNQLAVKVLTMRCAAVSSVRTVEETVKSVIGPVYEKFHLVPDELLRIADRSVSPVQHPQAPARTTASDIAAAVYSKCKPAAKEAYDRFGAKVEHCAETTRQRLFPPAPKASCWTQKYNEKVVTAAKKSCRVPALVPPERMARMLSDRGEYSAKRVATQMESHGKNDCDQICYKDPVLKDQQWSAYIDRSPGAVSYSEFDVKPEEADKVSPNRQTKPETVPAQKPKPQLVHPIDPPADIPGTSA</sequence>
<keyword evidence="5" id="KW-0067">ATP-binding</keyword>
<evidence type="ECO:0000256" key="3">
    <source>
        <dbReference type="ARBA" id="ARBA00022741"/>
    </source>
</evidence>
<dbReference type="GO" id="GO:0005524">
    <property type="term" value="F:ATP binding"/>
    <property type="evidence" value="ECO:0007669"/>
    <property type="project" value="UniProtKB-KW"/>
</dbReference>
<dbReference type="GO" id="GO:0030983">
    <property type="term" value="F:mismatched DNA binding"/>
    <property type="evidence" value="ECO:0007669"/>
    <property type="project" value="InterPro"/>
</dbReference>
<dbReference type="Gene3D" id="3.40.50.300">
    <property type="entry name" value="P-loop containing nucleotide triphosphate hydrolases"/>
    <property type="match status" value="1"/>
</dbReference>
<keyword evidence="2" id="KW-0699">rRNA-binding</keyword>
<evidence type="ECO:0000256" key="5">
    <source>
        <dbReference type="ARBA" id="ARBA00022840"/>
    </source>
</evidence>
<keyword evidence="6" id="KW-0694">RNA-binding</keyword>
<accession>A0AAQ3PIC6</accession>
<evidence type="ECO:0000256" key="7">
    <source>
        <dbReference type="ARBA" id="ARBA00023125"/>
    </source>
</evidence>
<dbReference type="InterPro" id="IPR002625">
    <property type="entry name" value="Smr_dom"/>
</dbReference>
<dbReference type="Pfam" id="PF01713">
    <property type="entry name" value="Smr"/>
    <property type="match status" value="1"/>
</dbReference>
<dbReference type="EMBL" id="CP144700">
    <property type="protein sequence ID" value="WVZ26317.1"/>
    <property type="molecule type" value="Genomic_DNA"/>
</dbReference>
<keyword evidence="3" id="KW-0547">Nucleotide-binding</keyword>
<evidence type="ECO:0000313" key="11">
    <source>
        <dbReference type="EMBL" id="WVZ26317.1"/>
    </source>
</evidence>
<keyword evidence="4" id="KW-0378">Hydrolase</keyword>
<evidence type="ECO:0000313" key="12">
    <source>
        <dbReference type="Proteomes" id="UP001374535"/>
    </source>
</evidence>
<protein>
    <recommendedName>
        <fullName evidence="10">Smr domain-containing protein</fullName>
    </recommendedName>
</protein>
<dbReference type="GO" id="GO:0004519">
    <property type="term" value="F:endonuclease activity"/>
    <property type="evidence" value="ECO:0007669"/>
    <property type="project" value="UniProtKB-KW"/>
</dbReference>
<proteinExistence type="inferred from homology"/>
<dbReference type="GO" id="GO:0019843">
    <property type="term" value="F:rRNA binding"/>
    <property type="evidence" value="ECO:0007669"/>
    <property type="project" value="UniProtKB-KW"/>
</dbReference>
<dbReference type="SMART" id="SM00534">
    <property type="entry name" value="MUTSac"/>
    <property type="match status" value="1"/>
</dbReference>
<keyword evidence="8" id="KW-0175">Coiled coil</keyword>
<feature type="domain" description="Smr" evidence="10">
    <location>
        <begin position="873"/>
        <end position="944"/>
    </location>
</feature>
<dbReference type="NCBIfam" id="TIGR01069">
    <property type="entry name" value="mutS2"/>
    <property type="match status" value="1"/>
</dbReference>
<dbReference type="SMART" id="SM00463">
    <property type="entry name" value="SMR"/>
    <property type="match status" value="1"/>
</dbReference>
<evidence type="ECO:0000256" key="1">
    <source>
        <dbReference type="ARBA" id="ARBA00009737"/>
    </source>
</evidence>
<dbReference type="Gene3D" id="3.30.1370.110">
    <property type="match status" value="1"/>
</dbReference>
<dbReference type="GO" id="GO:0016887">
    <property type="term" value="F:ATP hydrolysis activity"/>
    <property type="evidence" value="ECO:0007669"/>
    <property type="project" value="InterPro"/>
</dbReference>
<dbReference type="InterPro" id="IPR005747">
    <property type="entry name" value="MutS2"/>
</dbReference>
<reference evidence="11 12" key="1">
    <citation type="journal article" date="2023" name="Life. Sci Alliance">
        <title>Evolutionary insights into 3D genome organization and epigenetic landscape of Vigna mungo.</title>
        <authorList>
            <person name="Junaid A."/>
            <person name="Singh B."/>
            <person name="Bhatia S."/>
        </authorList>
    </citation>
    <scope>NUCLEOTIDE SEQUENCE [LARGE SCALE GENOMIC DNA]</scope>
    <source>
        <strain evidence="11">Urdbean</strain>
    </source>
</reference>
<dbReference type="GO" id="GO:0140664">
    <property type="term" value="F:ATP-dependent DNA damage sensor activity"/>
    <property type="evidence" value="ECO:0007669"/>
    <property type="project" value="InterPro"/>
</dbReference>
<evidence type="ECO:0000259" key="10">
    <source>
        <dbReference type="PROSITE" id="PS50828"/>
    </source>
</evidence>
<feature type="coiled-coil region" evidence="8">
    <location>
        <begin position="687"/>
        <end position="729"/>
    </location>
</feature>
<gene>
    <name evidence="11" type="ORF">V8G54_004861</name>
</gene>
<dbReference type="GO" id="GO:0006298">
    <property type="term" value="P:mismatch repair"/>
    <property type="evidence" value="ECO:0007669"/>
    <property type="project" value="InterPro"/>
</dbReference>
<keyword evidence="7" id="KW-0238">DNA-binding</keyword>